<dbReference type="EMBL" id="CM023482">
    <property type="protein sequence ID" value="KAH6937825.1"/>
    <property type="molecule type" value="Genomic_DNA"/>
</dbReference>
<accession>A0ACB7ST14</accession>
<reference evidence="1" key="1">
    <citation type="submission" date="2020-05" db="EMBL/GenBank/DDBJ databases">
        <title>Large-scale comparative analyses of tick genomes elucidate their genetic diversity and vector capacities.</title>
        <authorList>
            <person name="Jia N."/>
            <person name="Wang J."/>
            <person name="Shi W."/>
            <person name="Du L."/>
            <person name="Sun Y."/>
            <person name="Zhan W."/>
            <person name="Jiang J."/>
            <person name="Wang Q."/>
            <person name="Zhang B."/>
            <person name="Ji P."/>
            <person name="Sakyi L.B."/>
            <person name="Cui X."/>
            <person name="Yuan T."/>
            <person name="Jiang B."/>
            <person name="Yang W."/>
            <person name="Lam T.T.-Y."/>
            <person name="Chang Q."/>
            <person name="Ding S."/>
            <person name="Wang X."/>
            <person name="Zhu J."/>
            <person name="Ruan X."/>
            <person name="Zhao L."/>
            <person name="Wei J."/>
            <person name="Que T."/>
            <person name="Du C."/>
            <person name="Cheng J."/>
            <person name="Dai P."/>
            <person name="Han X."/>
            <person name="Huang E."/>
            <person name="Gao Y."/>
            <person name="Liu J."/>
            <person name="Shao H."/>
            <person name="Ye R."/>
            <person name="Li L."/>
            <person name="Wei W."/>
            <person name="Wang X."/>
            <person name="Wang C."/>
            <person name="Yang T."/>
            <person name="Huo Q."/>
            <person name="Li W."/>
            <person name="Guo W."/>
            <person name="Chen H."/>
            <person name="Zhou L."/>
            <person name="Ni X."/>
            <person name="Tian J."/>
            <person name="Zhou Y."/>
            <person name="Sheng Y."/>
            <person name="Liu T."/>
            <person name="Pan Y."/>
            <person name="Xia L."/>
            <person name="Li J."/>
            <person name="Zhao F."/>
            <person name="Cao W."/>
        </authorList>
    </citation>
    <scope>NUCLEOTIDE SEQUENCE</scope>
    <source>
        <strain evidence="1">Hyas-2018</strain>
    </source>
</reference>
<keyword evidence="2" id="KW-1185">Reference proteome</keyword>
<comment type="caution">
    <text evidence="1">The sequence shown here is derived from an EMBL/GenBank/DDBJ whole genome shotgun (WGS) entry which is preliminary data.</text>
</comment>
<dbReference type="Proteomes" id="UP000821845">
    <property type="component" value="Chromosome 2"/>
</dbReference>
<protein>
    <submittedName>
        <fullName evidence="1">Uncharacterized protein</fullName>
    </submittedName>
</protein>
<organism evidence="1 2">
    <name type="scientific">Hyalomma asiaticum</name>
    <name type="common">Tick</name>
    <dbReference type="NCBI Taxonomy" id="266040"/>
    <lineage>
        <taxon>Eukaryota</taxon>
        <taxon>Metazoa</taxon>
        <taxon>Ecdysozoa</taxon>
        <taxon>Arthropoda</taxon>
        <taxon>Chelicerata</taxon>
        <taxon>Arachnida</taxon>
        <taxon>Acari</taxon>
        <taxon>Parasitiformes</taxon>
        <taxon>Ixodida</taxon>
        <taxon>Ixodoidea</taxon>
        <taxon>Ixodidae</taxon>
        <taxon>Hyalomminae</taxon>
        <taxon>Hyalomma</taxon>
    </lineage>
</organism>
<evidence type="ECO:0000313" key="1">
    <source>
        <dbReference type="EMBL" id="KAH6937825.1"/>
    </source>
</evidence>
<proteinExistence type="predicted"/>
<gene>
    <name evidence="1" type="ORF">HPB50_004211</name>
</gene>
<evidence type="ECO:0000313" key="2">
    <source>
        <dbReference type="Proteomes" id="UP000821845"/>
    </source>
</evidence>
<name>A0ACB7ST14_HYAAI</name>
<sequence length="145" mass="16246">MFLFLFPSRTPKSGREARFKGNRPTASGVPCGGCMTVERPAYGLAWLSLPWLSSSLVDRSPYHTDATWFDQVMAEKLVIGCITGNLTISEFRNRCKEPPLAGRVVRCIGETLPQMKFVDKASLQNLANFQNCVVKNIYPKANLFR</sequence>